<dbReference type="Pfam" id="PF18962">
    <property type="entry name" value="Por_Secre_tail"/>
    <property type="match status" value="1"/>
</dbReference>
<name>A0A1F7FGF4_UNCRA</name>
<feature type="domain" description="Secretion system C-terminal sorting" evidence="1">
    <location>
        <begin position="396"/>
        <end position="470"/>
    </location>
</feature>
<proteinExistence type="predicted"/>
<protein>
    <submittedName>
        <fullName evidence="3">Uncharacterized protein</fullName>
    </submittedName>
</protein>
<accession>A0A1F7FGF4</accession>
<evidence type="ECO:0000259" key="2">
    <source>
        <dbReference type="Pfam" id="PF19763"/>
    </source>
</evidence>
<feature type="domain" description="DUF6250" evidence="2">
    <location>
        <begin position="199"/>
        <end position="360"/>
    </location>
</feature>
<comment type="caution">
    <text evidence="3">The sequence shown here is derived from an EMBL/GenBank/DDBJ whole genome shotgun (WGS) entry which is preliminary data.</text>
</comment>
<sequence length="476" mass="51912">MISLVFIQTATASSISGNVDISGVNDKSGIVVFVRHALRYAAVTGTNGDFSLTNVPATPCTLYAYKKFHLPSNKIIDASSNVSGVRLTVFPGDLNEDMNITAADGAIMDSVIAGQKEASGIPYDLDKNGLTGASDKALISAHLGKQYVGHLLYMETFDYDSLFNWVKEGTCAPKITNGKLDIDCFSLGSGIGSIFNENVWFNRDLDSNCSMGFTVSVHSRKADRTYMANLFFWKATGPAYGQDVLETTQYRSGDAIYDKYTKELYYYSTTFWRKGDLTNIRKLTPAKANDWNGTLIGEGTEDATPMQNIVYDLGISQVGKAITMYANGSVHFTTQDPDAQSYGPGKASIRNLNTKALYDNFVVFKEDNSPIIEDATMSINTGGCIREGAIEIQVTPNPFNPAATITVRSNANNQKTNVSVGIYDAAGRKVFTKALSLDMSHASAFQWNAHGHPAGVYMVKANMENRVYAKQAMFIQ</sequence>
<organism evidence="3 4">
    <name type="scientific">Candidatus Raymondbacteria bacterium RIFOXYD12_FULL_49_13</name>
    <dbReference type="NCBI Taxonomy" id="1817890"/>
    <lineage>
        <taxon>Bacteria</taxon>
        <taxon>Raymondiibacteriota</taxon>
    </lineage>
</organism>
<dbReference type="Pfam" id="PF19763">
    <property type="entry name" value="DUF6250"/>
    <property type="match status" value="1"/>
</dbReference>
<dbReference type="EMBL" id="MFYX01000048">
    <property type="protein sequence ID" value="OGK05775.1"/>
    <property type="molecule type" value="Genomic_DNA"/>
</dbReference>
<dbReference type="InterPro" id="IPR026444">
    <property type="entry name" value="Secre_tail"/>
</dbReference>
<dbReference type="SUPFAM" id="SSF63446">
    <property type="entry name" value="Type I dockerin domain"/>
    <property type="match status" value="1"/>
</dbReference>
<dbReference type="Proteomes" id="UP000179243">
    <property type="component" value="Unassembled WGS sequence"/>
</dbReference>
<dbReference type="NCBIfam" id="TIGR04183">
    <property type="entry name" value="Por_Secre_tail"/>
    <property type="match status" value="1"/>
</dbReference>
<evidence type="ECO:0000313" key="4">
    <source>
        <dbReference type="Proteomes" id="UP000179243"/>
    </source>
</evidence>
<dbReference type="InterPro" id="IPR046217">
    <property type="entry name" value="DUF6250"/>
</dbReference>
<dbReference type="InterPro" id="IPR036439">
    <property type="entry name" value="Dockerin_dom_sf"/>
</dbReference>
<dbReference type="GO" id="GO:0000272">
    <property type="term" value="P:polysaccharide catabolic process"/>
    <property type="evidence" value="ECO:0007669"/>
    <property type="project" value="InterPro"/>
</dbReference>
<reference evidence="3 4" key="1">
    <citation type="journal article" date="2016" name="Nat. Commun.">
        <title>Thousands of microbial genomes shed light on interconnected biogeochemical processes in an aquifer system.</title>
        <authorList>
            <person name="Anantharaman K."/>
            <person name="Brown C.T."/>
            <person name="Hug L.A."/>
            <person name="Sharon I."/>
            <person name="Castelle C.J."/>
            <person name="Probst A.J."/>
            <person name="Thomas B.C."/>
            <person name="Singh A."/>
            <person name="Wilkins M.J."/>
            <person name="Karaoz U."/>
            <person name="Brodie E.L."/>
            <person name="Williams K.H."/>
            <person name="Hubbard S.S."/>
            <person name="Banfield J.F."/>
        </authorList>
    </citation>
    <scope>NUCLEOTIDE SEQUENCE [LARGE SCALE GENOMIC DNA]</scope>
</reference>
<dbReference type="Gene3D" id="2.60.120.200">
    <property type="match status" value="1"/>
</dbReference>
<gene>
    <name evidence="3" type="ORF">A2519_03180</name>
</gene>
<dbReference type="AlphaFoldDB" id="A0A1F7FGF4"/>
<evidence type="ECO:0000259" key="1">
    <source>
        <dbReference type="Pfam" id="PF18962"/>
    </source>
</evidence>
<evidence type="ECO:0000313" key="3">
    <source>
        <dbReference type="EMBL" id="OGK05775.1"/>
    </source>
</evidence>